<dbReference type="EMBL" id="CP032509">
    <property type="protein sequence ID" value="AZN70230.1"/>
    <property type="molecule type" value="Genomic_DNA"/>
</dbReference>
<gene>
    <name evidence="2" type="ORF">D5400_02110</name>
</gene>
<dbReference type="Pfam" id="PF02515">
    <property type="entry name" value="CoA_transf_3"/>
    <property type="match status" value="1"/>
</dbReference>
<dbReference type="PANTHER" id="PTHR48207:SF3">
    <property type="entry name" value="SUCCINATE--HYDROXYMETHYLGLUTARATE COA-TRANSFERASE"/>
    <property type="match status" value="1"/>
</dbReference>
<dbReference type="AlphaFoldDB" id="A0A3S9AZX2"/>
<dbReference type="InterPro" id="IPR050483">
    <property type="entry name" value="CoA-transferase_III_domain"/>
</dbReference>
<dbReference type="KEGG" id="abaw:D5400_02110"/>
<dbReference type="OrthoDB" id="9806585at2"/>
<reference evidence="2 3" key="1">
    <citation type="submission" date="2018-09" db="EMBL/GenBank/DDBJ databases">
        <title>Marinorhizobium profundi gen. nov., sp. nov., isolated from a deep-sea sediment sample from the New Britain Trench and proposal of Marinorhizobiaceae fam. nov. in the order Rhizobiales of the class Alphaproteobacteria.</title>
        <authorList>
            <person name="Cao J."/>
        </authorList>
    </citation>
    <scope>NUCLEOTIDE SEQUENCE [LARGE SCALE GENOMIC DNA]</scope>
    <source>
        <strain evidence="2 3">WS11</strain>
    </source>
</reference>
<dbReference type="PANTHER" id="PTHR48207">
    <property type="entry name" value="SUCCINATE--HYDROXYMETHYLGLUTARATE COA-TRANSFERASE"/>
    <property type="match status" value="1"/>
</dbReference>
<accession>A0A3S9AZX2</accession>
<proteinExistence type="predicted"/>
<dbReference type="InterPro" id="IPR023606">
    <property type="entry name" value="CoA-Trfase_III_dom_1_sf"/>
</dbReference>
<organism evidence="2 3">
    <name type="scientific">Georhizobium profundi</name>
    <dbReference type="NCBI Taxonomy" id="2341112"/>
    <lineage>
        <taxon>Bacteria</taxon>
        <taxon>Pseudomonadati</taxon>
        <taxon>Pseudomonadota</taxon>
        <taxon>Alphaproteobacteria</taxon>
        <taxon>Hyphomicrobiales</taxon>
        <taxon>Rhizobiaceae</taxon>
        <taxon>Georhizobium</taxon>
    </lineage>
</organism>
<name>A0A3S9AZX2_9HYPH</name>
<evidence type="ECO:0000313" key="3">
    <source>
        <dbReference type="Proteomes" id="UP000268192"/>
    </source>
</evidence>
<dbReference type="Gene3D" id="3.40.50.10540">
    <property type="entry name" value="Crotonobetainyl-coa:carnitine coa-transferase, domain 1"/>
    <property type="match status" value="1"/>
</dbReference>
<dbReference type="Proteomes" id="UP000268192">
    <property type="component" value="Chromosome"/>
</dbReference>
<dbReference type="Gene3D" id="3.30.1540.10">
    <property type="entry name" value="formyl-coa transferase, domain 3"/>
    <property type="match status" value="1"/>
</dbReference>
<keyword evidence="3" id="KW-1185">Reference proteome</keyword>
<evidence type="ECO:0000256" key="1">
    <source>
        <dbReference type="ARBA" id="ARBA00022679"/>
    </source>
</evidence>
<dbReference type="GO" id="GO:0008410">
    <property type="term" value="F:CoA-transferase activity"/>
    <property type="evidence" value="ECO:0007669"/>
    <property type="project" value="TreeGrafter"/>
</dbReference>
<sequence length="378" mass="40389">MAEGGSMLPLEGLLVVSIEQAVAAPTCTQRLADAGARVIKVERAEGETARHYDKAVHGTSAYFAWLNRGKESTVLDIKAPADLALLKRMIGKADVFVQNLAPGATERLGLGAKDLVARHPRLIALDIVGYPQDSDYAAMRAYDMLIQAEAGICAVTGTADTPVKVGVSLADVQTGMNAHAAILEALIERSQTGKGQAIEIDMFAAMADMMSVPLFHHVYASRATPRTGLSHAAIFPYNSVACSDGEIVIVVQNPGEWKRLCTAVLKRPDLVDDPRYRDNPTRVEHRRELGAILDQVFGAMTRSEAIALLEANALAWSKVSTVADLAAHPALRRVDGVVPGGAFEPVASPVRRRVKGGPVPELGRDTETVRAEFAEGAD</sequence>
<dbReference type="InterPro" id="IPR044855">
    <property type="entry name" value="CoA-Trfase_III_dom3_sf"/>
</dbReference>
<keyword evidence="1 2" id="KW-0808">Transferase</keyword>
<dbReference type="SUPFAM" id="SSF89796">
    <property type="entry name" value="CoA-transferase family III (CaiB/BaiF)"/>
    <property type="match status" value="1"/>
</dbReference>
<dbReference type="InterPro" id="IPR003673">
    <property type="entry name" value="CoA-Trfase_fam_III"/>
</dbReference>
<evidence type="ECO:0000313" key="2">
    <source>
        <dbReference type="EMBL" id="AZN70230.1"/>
    </source>
</evidence>
<protein>
    <submittedName>
        <fullName evidence="2">CoA transferase</fullName>
    </submittedName>
</protein>